<feature type="binding site" evidence="7">
    <location>
        <position position="229"/>
    </location>
    <ligand>
        <name>L-aspartate</name>
        <dbReference type="ChEBI" id="CHEBI:29991"/>
    </ligand>
</feature>
<feature type="binding site" evidence="7">
    <location>
        <position position="270"/>
    </location>
    <ligand>
        <name>carbamoyl phosphate</name>
        <dbReference type="ChEBI" id="CHEBI:58228"/>
    </ligand>
</feature>
<dbReference type="NCBIfam" id="TIGR00670">
    <property type="entry name" value="asp_carb_tr"/>
    <property type="match status" value="1"/>
</dbReference>
<dbReference type="PRINTS" id="PR00100">
    <property type="entry name" value="AOTCASE"/>
</dbReference>
<dbReference type="SUPFAM" id="SSF53671">
    <property type="entry name" value="Aspartate/ornithine carbamoyltransferase"/>
    <property type="match status" value="1"/>
</dbReference>
<comment type="pathway">
    <text evidence="1 7">Pyrimidine metabolism; UMP biosynthesis via de novo pathway; (S)-dihydroorotate from bicarbonate: step 2/3.</text>
</comment>
<dbReference type="PANTHER" id="PTHR45753">
    <property type="entry name" value="ORNITHINE CARBAMOYLTRANSFERASE, MITOCHONDRIAL"/>
    <property type="match status" value="1"/>
</dbReference>
<feature type="binding site" evidence="7">
    <location>
        <position position="271"/>
    </location>
    <ligand>
        <name>carbamoyl phosphate</name>
        <dbReference type="ChEBI" id="CHEBI:58228"/>
    </ligand>
</feature>
<comment type="caution">
    <text evidence="10">The sequence shown here is derived from an EMBL/GenBank/DDBJ whole genome shotgun (WGS) entry which is preliminary data.</text>
</comment>
<feature type="domain" description="Aspartate/ornithine carbamoyltransferase carbamoyl-P binding" evidence="9">
    <location>
        <begin position="11"/>
        <end position="154"/>
    </location>
</feature>
<evidence type="ECO:0000256" key="6">
    <source>
        <dbReference type="ARBA" id="ARBA00048859"/>
    </source>
</evidence>
<gene>
    <name evidence="7 10" type="primary">pyrB</name>
    <name evidence="10" type="ORF">GCM10017783_05420</name>
</gene>
<dbReference type="InterPro" id="IPR036901">
    <property type="entry name" value="Asp/Orn_carbamoylTrfase_sf"/>
</dbReference>
<feature type="binding site" evidence="7">
    <location>
        <position position="113"/>
    </location>
    <ligand>
        <name>carbamoyl phosphate</name>
        <dbReference type="ChEBI" id="CHEBI:58228"/>
    </ligand>
</feature>
<feature type="binding site" evidence="7">
    <location>
        <position position="141"/>
    </location>
    <ligand>
        <name>carbamoyl phosphate</name>
        <dbReference type="ChEBI" id="CHEBI:58228"/>
    </ligand>
</feature>
<sequence>MTAAGIGGRPRHLLDFQDWAPERLSALLDGADTMLNVLSRPVKKVPALQGLTVCTAFFENSTRTKVSFELAARRMSADVVSFAAGASSVSKGESLRDTVETLTAYQMDAYIVRHSASGAAHLVARYSGKPVINAGDGRRAHPTQALLDAYTIRQEYGDLKGKKVAIIGDVLHSRVARSNAELLPKLGAEVTLCGPATLLPLELGQMPGVTLITDPREAVRGAHAVMALRLQQERMQGGYLASMQDYVNTYQVNEALLAEAEDGAIVLHPGPMNRDLEISGDVADGERSRILKQVSNGQAVRMSVLYHLLVGRD</sequence>
<proteinExistence type="inferred from homology"/>
<evidence type="ECO:0000313" key="11">
    <source>
        <dbReference type="Proteomes" id="UP000632154"/>
    </source>
</evidence>
<protein>
    <recommendedName>
        <fullName evidence="7">Aspartate carbamoyltransferase</fullName>
        <ecNumber evidence="7">2.1.3.2</ecNumber>
    </recommendedName>
    <alternativeName>
        <fullName evidence="7">Aspartate transcarbamylase</fullName>
        <shortName evidence="7">ATCase</shortName>
    </alternativeName>
</protein>
<feature type="binding site" evidence="7">
    <location>
        <position position="174"/>
    </location>
    <ligand>
        <name>L-aspartate</name>
        <dbReference type="ChEBI" id="CHEBI:29991"/>
    </ligand>
</feature>
<dbReference type="NCBIfam" id="NF002032">
    <property type="entry name" value="PRK00856.1"/>
    <property type="match status" value="1"/>
</dbReference>
<feature type="binding site" evidence="7">
    <location>
        <position position="63"/>
    </location>
    <ligand>
        <name>carbamoyl phosphate</name>
        <dbReference type="ChEBI" id="CHEBI:58228"/>
    </ligand>
</feature>
<dbReference type="PANTHER" id="PTHR45753:SF6">
    <property type="entry name" value="ASPARTATE CARBAMOYLTRANSFERASE"/>
    <property type="match status" value="1"/>
</dbReference>
<evidence type="ECO:0000256" key="7">
    <source>
        <dbReference type="HAMAP-Rule" id="MF_00001"/>
    </source>
</evidence>
<dbReference type="Gene3D" id="3.40.50.1370">
    <property type="entry name" value="Aspartate/ornithine carbamoyltransferase"/>
    <property type="match status" value="2"/>
</dbReference>
<evidence type="ECO:0000259" key="8">
    <source>
        <dbReference type="Pfam" id="PF00185"/>
    </source>
</evidence>
<evidence type="ECO:0000256" key="5">
    <source>
        <dbReference type="ARBA" id="ARBA00043884"/>
    </source>
</evidence>
<dbReference type="Proteomes" id="UP000632154">
    <property type="component" value="Unassembled WGS sequence"/>
</dbReference>
<accession>A0ABQ3K0K5</accession>
<dbReference type="Pfam" id="PF00185">
    <property type="entry name" value="OTCace"/>
    <property type="match status" value="1"/>
</dbReference>
<feature type="binding site" evidence="7">
    <location>
        <position position="91"/>
    </location>
    <ligand>
        <name>L-aspartate</name>
        <dbReference type="ChEBI" id="CHEBI:29991"/>
    </ligand>
</feature>
<feature type="binding site" evidence="7">
    <location>
        <position position="144"/>
    </location>
    <ligand>
        <name>carbamoyl phosphate</name>
        <dbReference type="ChEBI" id="CHEBI:58228"/>
    </ligand>
</feature>
<evidence type="ECO:0000256" key="2">
    <source>
        <dbReference type="ARBA" id="ARBA00008896"/>
    </source>
</evidence>
<dbReference type="InterPro" id="IPR006132">
    <property type="entry name" value="Asp/Orn_carbamoyltranf_P-bd"/>
</dbReference>
<evidence type="ECO:0000256" key="1">
    <source>
        <dbReference type="ARBA" id="ARBA00004852"/>
    </source>
</evidence>
<comment type="function">
    <text evidence="5 7">Catalyzes the condensation of carbamoyl phosphate and aspartate to form carbamoyl aspartate and inorganic phosphate, the committed step in the de novo pyrimidine nucleotide biosynthesis pathway.</text>
</comment>
<comment type="subunit">
    <text evidence="7">Heterododecamer (2C3:3R2) of six catalytic PyrB chains organized as two trimers (C3), and six regulatory PyrI chains organized as three dimers (R2).</text>
</comment>
<feature type="domain" description="Aspartate/ornithine carbamoyltransferase Asp/Orn-binding" evidence="8">
    <location>
        <begin position="160"/>
        <end position="308"/>
    </location>
</feature>
<comment type="catalytic activity">
    <reaction evidence="6 7">
        <text>carbamoyl phosphate + L-aspartate = N-carbamoyl-L-aspartate + phosphate + H(+)</text>
        <dbReference type="Rhea" id="RHEA:20013"/>
        <dbReference type="ChEBI" id="CHEBI:15378"/>
        <dbReference type="ChEBI" id="CHEBI:29991"/>
        <dbReference type="ChEBI" id="CHEBI:32814"/>
        <dbReference type="ChEBI" id="CHEBI:43474"/>
        <dbReference type="ChEBI" id="CHEBI:58228"/>
        <dbReference type="EC" id="2.1.3.2"/>
    </reaction>
</comment>
<dbReference type="Pfam" id="PF02729">
    <property type="entry name" value="OTCace_N"/>
    <property type="match status" value="1"/>
</dbReference>
<dbReference type="InterPro" id="IPR002082">
    <property type="entry name" value="Asp_carbamoyltransf"/>
</dbReference>
<dbReference type="HAMAP" id="MF_00001">
    <property type="entry name" value="Asp_carb_tr"/>
    <property type="match status" value="1"/>
</dbReference>
<reference evidence="11" key="1">
    <citation type="journal article" date="2019" name="Int. J. Syst. Evol. Microbiol.">
        <title>The Global Catalogue of Microorganisms (GCM) 10K type strain sequencing project: providing services to taxonomists for standard genome sequencing and annotation.</title>
        <authorList>
            <consortium name="The Broad Institute Genomics Platform"/>
            <consortium name="The Broad Institute Genome Sequencing Center for Infectious Disease"/>
            <person name="Wu L."/>
            <person name="Ma J."/>
        </authorList>
    </citation>
    <scope>NUCLEOTIDE SEQUENCE [LARGE SCALE GENOMIC DNA]</scope>
    <source>
        <strain evidence="11">CGMCC 1.18439</strain>
    </source>
</reference>
<evidence type="ECO:0000256" key="4">
    <source>
        <dbReference type="ARBA" id="ARBA00022975"/>
    </source>
</evidence>
<keyword evidence="3 7" id="KW-0808">Transferase</keyword>
<evidence type="ECO:0000256" key="3">
    <source>
        <dbReference type="ARBA" id="ARBA00022679"/>
    </source>
</evidence>
<dbReference type="PROSITE" id="PS00097">
    <property type="entry name" value="CARBAMOYLTRANSFERASE"/>
    <property type="match status" value="1"/>
</dbReference>
<dbReference type="EC" id="2.1.3.2" evidence="7"/>
<evidence type="ECO:0000259" key="9">
    <source>
        <dbReference type="Pfam" id="PF02729"/>
    </source>
</evidence>
<dbReference type="PRINTS" id="PR00101">
    <property type="entry name" value="ATCASE"/>
</dbReference>
<dbReference type="RefSeq" id="WP_189642143.1">
    <property type="nucleotide sequence ID" value="NZ_BNAL01000004.1"/>
</dbReference>
<feature type="binding site" evidence="7">
    <location>
        <position position="64"/>
    </location>
    <ligand>
        <name>carbamoyl phosphate</name>
        <dbReference type="ChEBI" id="CHEBI:58228"/>
    </ligand>
</feature>
<name>A0ABQ3K0K5_9DEIO</name>
<dbReference type="InterPro" id="IPR006130">
    <property type="entry name" value="Asp/Orn_carbamoylTrfase"/>
</dbReference>
<comment type="similarity">
    <text evidence="2 7">Belongs to the aspartate/ornithine carbamoyltransferase superfamily. ATCase family.</text>
</comment>
<dbReference type="InterPro" id="IPR006131">
    <property type="entry name" value="Asp_carbamoyltransf_Asp/Orn-bd"/>
</dbReference>
<keyword evidence="4 7" id="KW-0665">Pyrimidine biosynthesis</keyword>
<evidence type="ECO:0000313" key="10">
    <source>
        <dbReference type="EMBL" id="GHF96461.1"/>
    </source>
</evidence>
<organism evidence="10 11">
    <name type="scientific">Deinococcus piscis</name>
    <dbReference type="NCBI Taxonomy" id="394230"/>
    <lineage>
        <taxon>Bacteria</taxon>
        <taxon>Thermotogati</taxon>
        <taxon>Deinococcota</taxon>
        <taxon>Deinococci</taxon>
        <taxon>Deinococcales</taxon>
        <taxon>Deinococcaceae</taxon>
        <taxon>Deinococcus</taxon>
    </lineage>
</organism>
<dbReference type="EMBL" id="BNAL01000004">
    <property type="protein sequence ID" value="GHF96461.1"/>
    <property type="molecule type" value="Genomic_DNA"/>
</dbReference>
<keyword evidence="11" id="KW-1185">Reference proteome</keyword>